<dbReference type="Proteomes" id="UP001279734">
    <property type="component" value="Unassembled WGS sequence"/>
</dbReference>
<accession>A0AAD3THN3</accession>
<sequence>MDQGFDSRNSSRNGKSQICDPPNKSSEKQATSGPKVLGIDGASGNENSEATLEKKNSKSNARTVNSKKQGAANFLNRIRRNLSPNDDAFLSDSMKKSAVNADNGKGSEQKKNSSGHNNYKSEGSRDHSSRKGSGSKAAKEMQRGGVAKKDNAGRSLMRVVATTATRQRRRAHGEAEAVPKKRQRK</sequence>
<name>A0AAD3THN3_NEPGR</name>
<dbReference type="AlphaFoldDB" id="A0AAD3THN3"/>
<organism evidence="2 3">
    <name type="scientific">Nepenthes gracilis</name>
    <name type="common">Slender pitcher plant</name>
    <dbReference type="NCBI Taxonomy" id="150966"/>
    <lineage>
        <taxon>Eukaryota</taxon>
        <taxon>Viridiplantae</taxon>
        <taxon>Streptophyta</taxon>
        <taxon>Embryophyta</taxon>
        <taxon>Tracheophyta</taxon>
        <taxon>Spermatophyta</taxon>
        <taxon>Magnoliopsida</taxon>
        <taxon>eudicotyledons</taxon>
        <taxon>Gunneridae</taxon>
        <taxon>Pentapetalae</taxon>
        <taxon>Caryophyllales</taxon>
        <taxon>Nepenthaceae</taxon>
        <taxon>Nepenthes</taxon>
    </lineage>
</organism>
<feature type="compositionally biased region" description="Basic and acidic residues" evidence="1">
    <location>
        <begin position="137"/>
        <end position="152"/>
    </location>
</feature>
<feature type="compositionally biased region" description="Polar residues" evidence="1">
    <location>
        <begin position="112"/>
        <end position="121"/>
    </location>
</feature>
<dbReference type="EMBL" id="BSYO01000036">
    <property type="protein sequence ID" value="GMH29351.1"/>
    <property type="molecule type" value="Genomic_DNA"/>
</dbReference>
<evidence type="ECO:0000313" key="3">
    <source>
        <dbReference type="Proteomes" id="UP001279734"/>
    </source>
</evidence>
<evidence type="ECO:0000256" key="1">
    <source>
        <dbReference type="SAM" id="MobiDB-lite"/>
    </source>
</evidence>
<protein>
    <submittedName>
        <fullName evidence="2">Uncharacterized protein</fullName>
    </submittedName>
</protein>
<evidence type="ECO:0000313" key="2">
    <source>
        <dbReference type="EMBL" id="GMH29351.1"/>
    </source>
</evidence>
<gene>
    <name evidence="2" type="ORF">Nepgr_031194</name>
</gene>
<proteinExistence type="predicted"/>
<feature type="region of interest" description="Disordered" evidence="1">
    <location>
        <begin position="1"/>
        <end position="185"/>
    </location>
</feature>
<keyword evidence="3" id="KW-1185">Reference proteome</keyword>
<reference evidence="2" key="1">
    <citation type="submission" date="2023-05" db="EMBL/GenBank/DDBJ databases">
        <title>Nepenthes gracilis genome sequencing.</title>
        <authorList>
            <person name="Fukushima K."/>
        </authorList>
    </citation>
    <scope>NUCLEOTIDE SEQUENCE</scope>
    <source>
        <strain evidence="2">SING2019-196</strain>
    </source>
</reference>
<feature type="compositionally biased region" description="Polar residues" evidence="1">
    <location>
        <begin position="58"/>
        <end position="68"/>
    </location>
</feature>
<feature type="compositionally biased region" description="Polar residues" evidence="1">
    <location>
        <begin position="1"/>
        <end position="16"/>
    </location>
</feature>
<comment type="caution">
    <text evidence="2">The sequence shown here is derived from an EMBL/GenBank/DDBJ whole genome shotgun (WGS) entry which is preliminary data.</text>
</comment>